<dbReference type="InterPro" id="IPR025423">
    <property type="entry name" value="TMEM205-like"/>
</dbReference>
<feature type="domain" description="TMEM205-like" evidence="6">
    <location>
        <begin position="11"/>
        <end position="106"/>
    </location>
</feature>
<feature type="transmembrane region" description="Helical" evidence="5">
    <location>
        <begin position="53"/>
        <end position="73"/>
    </location>
</feature>
<accession>A0A3B0VI44</accession>
<evidence type="ECO:0000256" key="2">
    <source>
        <dbReference type="ARBA" id="ARBA00022692"/>
    </source>
</evidence>
<evidence type="ECO:0000256" key="4">
    <source>
        <dbReference type="ARBA" id="ARBA00023136"/>
    </source>
</evidence>
<evidence type="ECO:0000313" key="7">
    <source>
        <dbReference type="EMBL" id="VAW36469.1"/>
    </source>
</evidence>
<feature type="transmembrane region" description="Helical" evidence="5">
    <location>
        <begin position="6"/>
        <end position="32"/>
    </location>
</feature>
<dbReference type="Pfam" id="PF13664">
    <property type="entry name" value="DUF4149"/>
    <property type="match status" value="1"/>
</dbReference>
<keyword evidence="4 5" id="KW-0472">Membrane</keyword>
<evidence type="ECO:0000259" key="6">
    <source>
        <dbReference type="Pfam" id="PF13664"/>
    </source>
</evidence>
<sequence>MLILFKFLYLLSVVIWVGSIIFFSFCAAPSVFKVLEREKAGEVIGDIFPKYWLVGYVCGIVGTLSLVFIAVYGGGLPPLRFVLFLAMTALGFYSGLVVGRKARGIKSGIKGAIDDAERERLRVSFKKVHAKSAILNMVTLAIGIVIVYLTALIL</sequence>
<evidence type="ECO:0000256" key="1">
    <source>
        <dbReference type="ARBA" id="ARBA00004370"/>
    </source>
</evidence>
<feature type="transmembrane region" description="Helical" evidence="5">
    <location>
        <begin position="79"/>
        <end position="98"/>
    </location>
</feature>
<reference evidence="7" key="1">
    <citation type="submission" date="2018-06" db="EMBL/GenBank/DDBJ databases">
        <authorList>
            <person name="Zhirakovskaya E."/>
        </authorList>
    </citation>
    <scope>NUCLEOTIDE SEQUENCE</scope>
</reference>
<organism evidence="7">
    <name type="scientific">hydrothermal vent metagenome</name>
    <dbReference type="NCBI Taxonomy" id="652676"/>
    <lineage>
        <taxon>unclassified sequences</taxon>
        <taxon>metagenomes</taxon>
        <taxon>ecological metagenomes</taxon>
    </lineage>
</organism>
<name>A0A3B0VI44_9ZZZZ</name>
<dbReference type="GO" id="GO:0016020">
    <property type="term" value="C:membrane"/>
    <property type="evidence" value="ECO:0007669"/>
    <property type="project" value="UniProtKB-SubCell"/>
</dbReference>
<dbReference type="EMBL" id="UOEZ01000041">
    <property type="protein sequence ID" value="VAW36469.1"/>
    <property type="molecule type" value="Genomic_DNA"/>
</dbReference>
<evidence type="ECO:0000256" key="3">
    <source>
        <dbReference type="ARBA" id="ARBA00022989"/>
    </source>
</evidence>
<keyword evidence="3 5" id="KW-1133">Transmembrane helix</keyword>
<protein>
    <recommendedName>
        <fullName evidence="6">TMEM205-like domain-containing protein</fullName>
    </recommendedName>
</protein>
<feature type="transmembrane region" description="Helical" evidence="5">
    <location>
        <begin position="133"/>
        <end position="153"/>
    </location>
</feature>
<evidence type="ECO:0000256" key="5">
    <source>
        <dbReference type="SAM" id="Phobius"/>
    </source>
</evidence>
<dbReference type="AlphaFoldDB" id="A0A3B0VI44"/>
<proteinExistence type="predicted"/>
<comment type="subcellular location">
    <subcellularLocation>
        <location evidence="1">Membrane</location>
    </subcellularLocation>
</comment>
<keyword evidence="2 5" id="KW-0812">Transmembrane</keyword>
<gene>
    <name evidence="7" type="ORF">MNBD_DELTA02-233</name>
</gene>